<dbReference type="InterPro" id="IPR029068">
    <property type="entry name" value="Glyas_Bleomycin-R_OHBP_Dase"/>
</dbReference>
<dbReference type="PANTHER" id="PTHR36503:SF1">
    <property type="entry name" value="BLR2520 PROTEIN"/>
    <property type="match status" value="1"/>
</dbReference>
<accession>A0A059F6Z5</accession>
<dbReference type="AlphaFoldDB" id="A0A059F6Z5"/>
<dbReference type="Gene3D" id="3.10.180.10">
    <property type="entry name" value="2,3-Dihydroxybiphenyl 1,2-Dioxygenase, domain 1"/>
    <property type="match status" value="1"/>
</dbReference>
<reference evidence="2 3" key="1">
    <citation type="journal article" date="2014" name="Antonie Van Leeuwenhoek">
        <title>Hyphomonas beringensis sp. nov. and Hyphomonas chukchiensis sp. nov., isolated from surface seawater of the Bering Sea and Chukchi Sea.</title>
        <authorList>
            <person name="Li C."/>
            <person name="Lai Q."/>
            <person name="Li G."/>
            <person name="Dong C."/>
            <person name="Wang J."/>
            <person name="Liao Y."/>
            <person name="Shao Z."/>
        </authorList>
    </citation>
    <scope>NUCLEOTIDE SEQUENCE [LARGE SCALE GENOMIC DNA]</scope>
    <source>
        <strain evidence="2 3">VP2</strain>
    </source>
</reference>
<dbReference type="PANTHER" id="PTHR36503">
    <property type="entry name" value="BLR2520 PROTEIN"/>
    <property type="match status" value="1"/>
</dbReference>
<evidence type="ECO:0000313" key="2">
    <source>
        <dbReference type="EMBL" id="KCZ86439.1"/>
    </source>
</evidence>
<dbReference type="SUPFAM" id="SSF54593">
    <property type="entry name" value="Glyoxalase/Bleomycin resistance protein/Dihydroxybiphenyl dioxygenase"/>
    <property type="match status" value="1"/>
</dbReference>
<dbReference type="InterPro" id="IPR004360">
    <property type="entry name" value="Glyas_Fos-R_dOase_dom"/>
</dbReference>
<dbReference type="OrthoDB" id="9798430at2"/>
<evidence type="ECO:0000259" key="1">
    <source>
        <dbReference type="PROSITE" id="PS51819"/>
    </source>
</evidence>
<dbReference type="STRING" id="1280952.HJA_15744"/>
<dbReference type="Proteomes" id="UP000024816">
    <property type="component" value="Unassembled WGS sequence"/>
</dbReference>
<dbReference type="RefSeq" id="WP_035583996.1">
    <property type="nucleotide sequence ID" value="NZ_ARYJ01000014.1"/>
</dbReference>
<dbReference type="EMBL" id="ARYJ01000014">
    <property type="protein sequence ID" value="KCZ86439.1"/>
    <property type="molecule type" value="Genomic_DNA"/>
</dbReference>
<sequence>MAGNPIHITLVTLGVADVQASAAFYETLGLKRAPASQEAVAFFDMGGVALGLFGREPLAEDAGVPPHGEGFRAVTLAWNQPDEDAVDDALARAVKAGGQLVKAAEKVFWGGYSGYFSDPDGHLWEVAYNPYSPLREDGSMEL</sequence>
<organism evidence="2 3">
    <name type="scientific">Hyphomonas jannaschiana VP2</name>
    <dbReference type="NCBI Taxonomy" id="1280952"/>
    <lineage>
        <taxon>Bacteria</taxon>
        <taxon>Pseudomonadati</taxon>
        <taxon>Pseudomonadota</taxon>
        <taxon>Alphaproteobacteria</taxon>
        <taxon>Hyphomonadales</taxon>
        <taxon>Hyphomonadaceae</taxon>
        <taxon>Hyphomonas</taxon>
    </lineage>
</organism>
<comment type="caution">
    <text evidence="2">The sequence shown here is derived from an EMBL/GenBank/DDBJ whole genome shotgun (WGS) entry which is preliminary data.</text>
</comment>
<dbReference type="eggNOG" id="COG0346">
    <property type="taxonomic scope" value="Bacteria"/>
</dbReference>
<feature type="domain" description="VOC" evidence="1">
    <location>
        <begin position="7"/>
        <end position="129"/>
    </location>
</feature>
<keyword evidence="2" id="KW-0223">Dioxygenase</keyword>
<gene>
    <name evidence="2" type="ORF">HJA_15744</name>
</gene>
<dbReference type="InterPro" id="IPR037523">
    <property type="entry name" value="VOC_core"/>
</dbReference>
<dbReference type="CDD" id="cd07251">
    <property type="entry name" value="VOC_like"/>
    <property type="match status" value="1"/>
</dbReference>
<dbReference type="PROSITE" id="PS51819">
    <property type="entry name" value="VOC"/>
    <property type="match status" value="1"/>
</dbReference>
<keyword evidence="3" id="KW-1185">Reference proteome</keyword>
<dbReference type="Pfam" id="PF00903">
    <property type="entry name" value="Glyoxalase"/>
    <property type="match status" value="1"/>
</dbReference>
<proteinExistence type="predicted"/>
<dbReference type="GO" id="GO:0051213">
    <property type="term" value="F:dioxygenase activity"/>
    <property type="evidence" value="ECO:0007669"/>
    <property type="project" value="UniProtKB-KW"/>
</dbReference>
<dbReference type="PATRIC" id="fig|1280952.3.peg.3150"/>
<protein>
    <submittedName>
        <fullName evidence="2">Glyoxalase/bleomycin resistance protein/dioxygenase</fullName>
    </submittedName>
</protein>
<keyword evidence="2" id="KW-0560">Oxidoreductase</keyword>
<name>A0A059F6Z5_9PROT</name>
<evidence type="ECO:0000313" key="3">
    <source>
        <dbReference type="Proteomes" id="UP000024816"/>
    </source>
</evidence>